<dbReference type="GO" id="GO:0046061">
    <property type="term" value="P:dATP catabolic process"/>
    <property type="evidence" value="ECO:0007669"/>
    <property type="project" value="TreeGrafter"/>
</dbReference>
<dbReference type="Gene3D" id="1.10.287.1080">
    <property type="entry name" value="MazG-like"/>
    <property type="match status" value="2"/>
</dbReference>
<dbReference type="FunFam" id="1.10.287.1080:FF:000001">
    <property type="entry name" value="Nucleoside triphosphate pyrophosphohydrolase"/>
    <property type="match status" value="1"/>
</dbReference>
<dbReference type="SUPFAM" id="SSF101386">
    <property type="entry name" value="all-alpha NTP pyrophosphatases"/>
    <property type="match status" value="2"/>
</dbReference>
<dbReference type="EMBL" id="DRKP01000161">
    <property type="protein sequence ID" value="HEB97305.1"/>
    <property type="molecule type" value="Genomic_DNA"/>
</dbReference>
<dbReference type="GO" id="GO:0046047">
    <property type="term" value="P:TTP catabolic process"/>
    <property type="evidence" value="ECO:0007669"/>
    <property type="project" value="TreeGrafter"/>
</dbReference>
<dbReference type="InterPro" id="IPR048011">
    <property type="entry name" value="NTP-PPase_MazG-like_C"/>
</dbReference>
<dbReference type="GO" id="GO:0006950">
    <property type="term" value="P:response to stress"/>
    <property type="evidence" value="ECO:0007669"/>
    <property type="project" value="UniProtKB-ARBA"/>
</dbReference>
<dbReference type="GO" id="GO:0046081">
    <property type="term" value="P:dUTP catabolic process"/>
    <property type="evidence" value="ECO:0007669"/>
    <property type="project" value="TreeGrafter"/>
</dbReference>
<dbReference type="EC" id="3.6.1.9" evidence="2"/>
<dbReference type="GO" id="GO:0006203">
    <property type="term" value="P:dGTP catabolic process"/>
    <property type="evidence" value="ECO:0007669"/>
    <property type="project" value="TreeGrafter"/>
</dbReference>
<dbReference type="GO" id="GO:0047429">
    <property type="term" value="F:nucleoside triphosphate diphosphatase activity"/>
    <property type="evidence" value="ECO:0007669"/>
    <property type="project" value="UniProtKB-EC"/>
</dbReference>
<proteinExistence type="predicted"/>
<dbReference type="InterPro" id="IPR011551">
    <property type="entry name" value="NTP_PyrPHydrolase_MazG"/>
</dbReference>
<protein>
    <submittedName>
        <fullName evidence="2">Nucleoside triphosphate pyrophosphohydrolase</fullName>
        <ecNumber evidence="2">3.6.1.9</ecNumber>
    </submittedName>
</protein>
<dbReference type="AlphaFoldDB" id="A0A831RQF3"/>
<organism evidence="2">
    <name type="scientific">Sedimenticola thiotaurini</name>
    <dbReference type="NCBI Taxonomy" id="1543721"/>
    <lineage>
        <taxon>Bacteria</taxon>
        <taxon>Pseudomonadati</taxon>
        <taxon>Pseudomonadota</taxon>
        <taxon>Gammaproteobacteria</taxon>
        <taxon>Chromatiales</taxon>
        <taxon>Sedimenticolaceae</taxon>
        <taxon>Sedimenticola</taxon>
    </lineage>
</organism>
<dbReference type="NCBIfam" id="TIGR00444">
    <property type="entry name" value="mazG"/>
    <property type="match status" value="1"/>
</dbReference>
<reference evidence="2" key="1">
    <citation type="journal article" date="2020" name="mSystems">
        <title>Genome- and Community-Level Interaction Insights into Carbon Utilization and Element Cycling Functions of Hydrothermarchaeota in Hydrothermal Sediment.</title>
        <authorList>
            <person name="Zhou Z."/>
            <person name="Liu Y."/>
            <person name="Xu W."/>
            <person name="Pan J."/>
            <person name="Luo Z.H."/>
            <person name="Li M."/>
        </authorList>
    </citation>
    <scope>NUCLEOTIDE SEQUENCE [LARGE SCALE GENOMIC DNA]</scope>
    <source>
        <strain evidence="2">HyVt-443</strain>
    </source>
</reference>
<evidence type="ECO:0000313" key="2">
    <source>
        <dbReference type="EMBL" id="HEB97305.1"/>
    </source>
</evidence>
<dbReference type="Proteomes" id="UP000886251">
    <property type="component" value="Unassembled WGS sequence"/>
</dbReference>
<dbReference type="CDD" id="cd11528">
    <property type="entry name" value="NTP-PPase_MazG_Nterm"/>
    <property type="match status" value="1"/>
</dbReference>
<sequence>MEPTDAPAGIDRLLEIMAALRDPERGCPWDREQDFRSISRYTIEEAYEVADAIARGDLEELRDELGDLLFQVVFYAQMAREQGAFDFADVVSAINRKMVRRHPHVFGDERVADAAAQSEAWERLKAAERQDRAGAAGAAGQLDGVARALPALMRAEKLQKRAAKAGFDRGSPAGVVNRIRQGLDCLERALEEGAPPRQLQQTMGDLLFGCVDLARQLGLDAEQTLRDGNDRFERRFRALESLLDGNGGSLAGASREELEALWRQVGRDLNGGDGRA</sequence>
<dbReference type="CDD" id="cd11529">
    <property type="entry name" value="NTP-PPase_MazG_Cterm"/>
    <property type="match status" value="1"/>
</dbReference>
<gene>
    <name evidence="2" type="ORF">ENI96_12865</name>
</gene>
<dbReference type="InterPro" id="IPR004518">
    <property type="entry name" value="MazG-like_dom"/>
</dbReference>
<dbReference type="GO" id="GO:0046076">
    <property type="term" value="P:dTTP catabolic process"/>
    <property type="evidence" value="ECO:0007669"/>
    <property type="project" value="TreeGrafter"/>
</dbReference>
<evidence type="ECO:0000259" key="1">
    <source>
        <dbReference type="Pfam" id="PF03819"/>
    </source>
</evidence>
<dbReference type="PANTHER" id="PTHR30522:SF0">
    <property type="entry name" value="NUCLEOSIDE TRIPHOSPHATE PYROPHOSPHOHYDROLASE"/>
    <property type="match status" value="1"/>
</dbReference>
<dbReference type="GO" id="GO:0046052">
    <property type="term" value="P:UTP catabolic process"/>
    <property type="evidence" value="ECO:0007669"/>
    <property type="project" value="TreeGrafter"/>
</dbReference>
<accession>A0A831RQF3</accession>
<keyword evidence="2" id="KW-0378">Hydrolase</keyword>
<dbReference type="InterPro" id="IPR048015">
    <property type="entry name" value="NTP-PPase_MazG-like_N"/>
</dbReference>
<dbReference type="PANTHER" id="PTHR30522">
    <property type="entry name" value="NUCLEOSIDE TRIPHOSPHATE PYROPHOSPHOHYDROLASE"/>
    <property type="match status" value="1"/>
</dbReference>
<name>A0A831RQF3_9GAMM</name>
<dbReference type="NCBIfam" id="NF007113">
    <property type="entry name" value="PRK09562.1"/>
    <property type="match status" value="1"/>
</dbReference>
<feature type="domain" description="NTP pyrophosphohydrolase MazG-like" evidence="1">
    <location>
        <begin position="33"/>
        <end position="106"/>
    </location>
</feature>
<comment type="caution">
    <text evidence="2">The sequence shown here is derived from an EMBL/GenBank/DDBJ whole genome shotgun (WGS) entry which is preliminary data.</text>
</comment>
<dbReference type="Pfam" id="PF03819">
    <property type="entry name" value="MazG"/>
    <property type="match status" value="1"/>
</dbReference>